<dbReference type="EMBL" id="KQ243804">
    <property type="protein sequence ID" value="KNC75168.1"/>
    <property type="molecule type" value="Genomic_DNA"/>
</dbReference>
<reference evidence="3 4" key="1">
    <citation type="submission" date="2011-02" db="EMBL/GenBank/DDBJ databases">
        <title>The Genome Sequence of Sphaeroforma arctica JP610.</title>
        <authorList>
            <consortium name="The Broad Institute Genome Sequencing Platform"/>
            <person name="Russ C."/>
            <person name="Cuomo C."/>
            <person name="Young S.K."/>
            <person name="Zeng Q."/>
            <person name="Gargeya S."/>
            <person name="Alvarado L."/>
            <person name="Berlin A."/>
            <person name="Chapman S.B."/>
            <person name="Chen Z."/>
            <person name="Freedman E."/>
            <person name="Gellesch M."/>
            <person name="Goldberg J."/>
            <person name="Griggs A."/>
            <person name="Gujja S."/>
            <person name="Heilman E."/>
            <person name="Heiman D."/>
            <person name="Howarth C."/>
            <person name="Mehta T."/>
            <person name="Neiman D."/>
            <person name="Pearson M."/>
            <person name="Roberts A."/>
            <person name="Saif S."/>
            <person name="Shea T."/>
            <person name="Shenoy N."/>
            <person name="Sisk P."/>
            <person name="Stolte C."/>
            <person name="Sykes S."/>
            <person name="White J."/>
            <person name="Yandava C."/>
            <person name="Burger G."/>
            <person name="Gray M.W."/>
            <person name="Holland P.W.H."/>
            <person name="King N."/>
            <person name="Lang F.B.F."/>
            <person name="Roger A.J."/>
            <person name="Ruiz-Trillo I."/>
            <person name="Haas B."/>
            <person name="Nusbaum C."/>
            <person name="Birren B."/>
        </authorList>
    </citation>
    <scope>NUCLEOTIDE SEQUENCE [LARGE SCALE GENOMIC DNA]</scope>
    <source>
        <strain evidence="3 4">JP610</strain>
    </source>
</reference>
<dbReference type="GO" id="GO:0032259">
    <property type="term" value="P:methylation"/>
    <property type="evidence" value="ECO:0007669"/>
    <property type="project" value="UniProtKB-KW"/>
</dbReference>
<keyword evidence="2" id="KW-0808">Transferase</keyword>
<dbReference type="GeneID" id="25912805"/>
<dbReference type="eggNOG" id="KOG1501">
    <property type="taxonomic scope" value="Eukaryota"/>
</dbReference>
<evidence type="ECO:0000256" key="2">
    <source>
        <dbReference type="PROSITE-ProRule" id="PRU01015"/>
    </source>
</evidence>
<dbReference type="PANTHER" id="PTHR11006:SF4">
    <property type="entry name" value="PROTEIN ARGININE N-METHYLTRANSFERASE 7"/>
    <property type="match status" value="1"/>
</dbReference>
<dbReference type="GO" id="GO:0016274">
    <property type="term" value="F:protein-arginine N-methyltransferase activity"/>
    <property type="evidence" value="ECO:0007669"/>
    <property type="project" value="InterPro"/>
</dbReference>
<dbReference type="Pfam" id="PF06325">
    <property type="entry name" value="PrmA"/>
    <property type="match status" value="1"/>
</dbReference>
<gene>
    <name evidence="3" type="ORF">SARC_12301</name>
</gene>
<dbReference type="PROSITE" id="PS51678">
    <property type="entry name" value="SAM_MT_PRMT"/>
    <property type="match status" value="1"/>
</dbReference>
<keyword evidence="1 2" id="KW-0949">S-adenosyl-L-methionine</keyword>
<dbReference type="InterPro" id="IPR029063">
    <property type="entry name" value="SAM-dependent_MTases_sf"/>
</dbReference>
<dbReference type="AlphaFoldDB" id="A0A0L0FGK2"/>
<proteinExistence type="predicted"/>
<dbReference type="PANTHER" id="PTHR11006">
    <property type="entry name" value="PROTEIN ARGININE N-METHYLTRANSFERASE"/>
    <property type="match status" value="1"/>
</dbReference>
<evidence type="ECO:0008006" key="5">
    <source>
        <dbReference type="Google" id="ProtNLM"/>
    </source>
</evidence>
<dbReference type="Proteomes" id="UP000054560">
    <property type="component" value="Unassembled WGS sequence"/>
</dbReference>
<dbReference type="RefSeq" id="XP_014149070.1">
    <property type="nucleotide sequence ID" value="XM_014293595.1"/>
</dbReference>
<dbReference type="STRING" id="667725.A0A0L0FGK2"/>
<evidence type="ECO:0000256" key="1">
    <source>
        <dbReference type="ARBA" id="ARBA00022691"/>
    </source>
</evidence>
<name>A0A0L0FGK2_9EUKA</name>
<sequence>MDRPLDLNTTRTDTTTNSQISFVSRVNPTTKQTQWQVHTDDYQFDEEIAASGYGDMVHDTERNLRYQEAIVKAVEKIRVKREADIAEGKETDPILVLDIGAGTSLLSLMAAEAGADEVVACELFEPMVRVAREVVKTSNFADRIKIIHKRSDEVDIGEDDEDLPARADLLVAELLDTELLGEAVLGSHRDAAKRLLKPNAPHVPCGATIYAQLVQSERLWAGHKLSGLPGLRTESKRCRGLPQAWCIQADELAPDITPLSEPFRVFDFDFANSPNSDECDINTLCDRMALCGGGICIWMTK</sequence>
<dbReference type="SUPFAM" id="SSF53335">
    <property type="entry name" value="S-adenosyl-L-methionine-dependent methyltransferases"/>
    <property type="match status" value="1"/>
</dbReference>
<keyword evidence="2" id="KW-0489">Methyltransferase</keyword>
<evidence type="ECO:0000313" key="3">
    <source>
        <dbReference type="EMBL" id="KNC75168.1"/>
    </source>
</evidence>
<dbReference type="GO" id="GO:0042054">
    <property type="term" value="F:histone methyltransferase activity"/>
    <property type="evidence" value="ECO:0007669"/>
    <property type="project" value="TreeGrafter"/>
</dbReference>
<dbReference type="OrthoDB" id="412876at2759"/>
<accession>A0A0L0FGK2</accession>
<dbReference type="FunFam" id="3.40.50.150:FF:000071">
    <property type="entry name" value="Protein arginine N-methyltransferase 7"/>
    <property type="match status" value="1"/>
</dbReference>
<evidence type="ECO:0000313" key="4">
    <source>
        <dbReference type="Proteomes" id="UP000054560"/>
    </source>
</evidence>
<organism evidence="3 4">
    <name type="scientific">Sphaeroforma arctica JP610</name>
    <dbReference type="NCBI Taxonomy" id="667725"/>
    <lineage>
        <taxon>Eukaryota</taxon>
        <taxon>Ichthyosporea</taxon>
        <taxon>Ichthyophonida</taxon>
        <taxon>Sphaeroforma</taxon>
    </lineage>
</organism>
<dbReference type="CDD" id="cd02440">
    <property type="entry name" value="AdoMet_MTases"/>
    <property type="match status" value="1"/>
</dbReference>
<keyword evidence="4" id="KW-1185">Reference proteome</keyword>
<protein>
    <recommendedName>
        <fullName evidence="5">Methyltransferase domain-containing protein</fullName>
    </recommendedName>
</protein>
<dbReference type="InterPro" id="IPR025799">
    <property type="entry name" value="Arg_MeTrfase"/>
</dbReference>
<dbReference type="Gene3D" id="3.40.50.150">
    <property type="entry name" value="Vaccinia Virus protein VP39"/>
    <property type="match status" value="1"/>
</dbReference>
<dbReference type="Gene3D" id="2.70.160.11">
    <property type="entry name" value="Hnrnp arginine n-methyltransferase1"/>
    <property type="match status" value="1"/>
</dbReference>